<evidence type="ECO:0000313" key="4">
    <source>
        <dbReference type="Proteomes" id="UP000198923"/>
    </source>
</evidence>
<feature type="compositionally biased region" description="Low complexity" evidence="1">
    <location>
        <begin position="498"/>
        <end position="524"/>
    </location>
</feature>
<feature type="compositionally biased region" description="Pro residues" evidence="1">
    <location>
        <begin position="113"/>
        <end position="126"/>
    </location>
</feature>
<keyword evidence="4" id="KW-1185">Reference proteome</keyword>
<reference evidence="3 4" key="1">
    <citation type="submission" date="2016-10" db="EMBL/GenBank/DDBJ databases">
        <authorList>
            <person name="de Groot N.N."/>
        </authorList>
    </citation>
    <scope>NUCLEOTIDE SEQUENCE [LARGE SCALE GENOMIC DNA]</scope>
    <source>
        <strain evidence="3 4">CPCC 201354</strain>
    </source>
</reference>
<feature type="region of interest" description="Disordered" evidence="1">
    <location>
        <begin position="74"/>
        <end position="190"/>
    </location>
</feature>
<keyword evidence="2" id="KW-0812">Transmembrane</keyword>
<proteinExistence type="predicted"/>
<dbReference type="EMBL" id="FNCN01000009">
    <property type="protein sequence ID" value="SDG90232.1"/>
    <property type="molecule type" value="Genomic_DNA"/>
</dbReference>
<feature type="compositionally biased region" description="Polar residues" evidence="1">
    <location>
        <begin position="83"/>
        <end position="96"/>
    </location>
</feature>
<feature type="region of interest" description="Disordered" evidence="1">
    <location>
        <begin position="295"/>
        <end position="318"/>
    </location>
</feature>
<dbReference type="AlphaFoldDB" id="A0A1G7Y172"/>
<keyword evidence="2" id="KW-1133">Transmembrane helix</keyword>
<evidence type="ECO:0000313" key="3">
    <source>
        <dbReference type="EMBL" id="SDG90232.1"/>
    </source>
</evidence>
<feature type="region of interest" description="Disordered" evidence="1">
    <location>
        <begin position="336"/>
        <end position="546"/>
    </location>
</feature>
<protein>
    <submittedName>
        <fullName evidence="3">Uncharacterized protein</fullName>
    </submittedName>
</protein>
<feature type="compositionally biased region" description="Pro residues" evidence="1">
    <location>
        <begin position="135"/>
        <end position="147"/>
    </location>
</feature>
<sequence>MAALGRYKAVSAAALSLGLSGIVVLAAVPLMSADASVAGAKVAARATDIIEGNPDGDWNPEDPGPQVTETVTVTRTPGRPTANPESTPRVTVTQTITPTPKRPRRSATTAPPAQAPAAPPAVPPAAPADAVPTLPVNPPAQVSPPGQPADSASEPVLNFPEANGQASNPAPSPADAFQPPAAEEPAPESVPVELRQATPEYDQATLSRTLAIPALVLVLLALFAVLIFEGRLRRMAHAAAVRKAGPRVPGSGAQPHYQPYPAYPGQQGYAYQGGPAYAPIISFVPVQTYPAYPGEQGQGHPYAPMPGGQAGDGGQPGQRAMYDPMTGRLFDPATGQTYDITAVPPTTHLPDGSAFPAHRPGPTDGPPADGPSPSQPMPGTGSAGSMPGEAPGGDAAKSTHPAHQPDPAGGPIGQPADTSTTVIPSQAQQPGGPDTPFPAQPTPAAHLPGTDTSGATLPGHGAAAPTLPGHGAAAPTLPGHGAAAPTLPGHGAAAPTLPGHGAAAPTEGTTPPPADTSTSAASTTIYPLPGPHLEGSKRRLWGRKKR</sequence>
<dbReference type="RefSeq" id="WP_093170397.1">
    <property type="nucleotide sequence ID" value="NZ_FNCN01000009.1"/>
</dbReference>
<dbReference type="STRING" id="504805.SAMN05421505_10963"/>
<feature type="transmembrane region" description="Helical" evidence="2">
    <location>
        <begin position="210"/>
        <end position="228"/>
    </location>
</feature>
<organism evidence="3 4">
    <name type="scientific">Sinosporangium album</name>
    <dbReference type="NCBI Taxonomy" id="504805"/>
    <lineage>
        <taxon>Bacteria</taxon>
        <taxon>Bacillati</taxon>
        <taxon>Actinomycetota</taxon>
        <taxon>Actinomycetes</taxon>
        <taxon>Streptosporangiales</taxon>
        <taxon>Streptosporangiaceae</taxon>
        <taxon>Sinosporangium</taxon>
    </lineage>
</organism>
<dbReference type="OrthoDB" id="3534765at2"/>
<feature type="compositionally biased region" description="Pro residues" evidence="1">
    <location>
        <begin position="363"/>
        <end position="376"/>
    </location>
</feature>
<gene>
    <name evidence="3" type="ORF">SAMN05421505_10963</name>
</gene>
<evidence type="ECO:0000256" key="1">
    <source>
        <dbReference type="SAM" id="MobiDB-lite"/>
    </source>
</evidence>
<feature type="compositionally biased region" description="Low complexity" evidence="1">
    <location>
        <begin position="173"/>
        <end position="184"/>
    </location>
</feature>
<name>A0A1G7Y172_9ACTN</name>
<keyword evidence="2" id="KW-0472">Membrane</keyword>
<evidence type="ECO:0000256" key="2">
    <source>
        <dbReference type="SAM" id="Phobius"/>
    </source>
</evidence>
<dbReference type="Proteomes" id="UP000198923">
    <property type="component" value="Unassembled WGS sequence"/>
</dbReference>
<feature type="compositionally biased region" description="Polar residues" evidence="1">
    <location>
        <begin position="416"/>
        <end position="429"/>
    </location>
</feature>
<accession>A0A1G7Y172</accession>